<dbReference type="EMBL" id="BAAALF010000600">
    <property type="protein sequence ID" value="GAA1075053.1"/>
    <property type="molecule type" value="Genomic_DNA"/>
</dbReference>
<evidence type="ECO:0000313" key="1">
    <source>
        <dbReference type="EMBL" id="GAA1075053.1"/>
    </source>
</evidence>
<gene>
    <name evidence="1" type="ORF">GCM10009665_79660</name>
</gene>
<sequence>MTVPERVGQDEEQVLVERTEAVEADLRFVGLPVVRGGDSRAGKTIGSSTFVVYYDASADSSGGVFVTWEPSRELKDLIVAPPQLAPQRAIPLGSTALEAMTVAVEQVLTAAGWATEQTDVGVHESSVKILGPVAP</sequence>
<reference evidence="1 2" key="1">
    <citation type="journal article" date="2019" name="Int. J. Syst. Evol. Microbiol.">
        <title>The Global Catalogue of Microorganisms (GCM) 10K type strain sequencing project: providing services to taxonomists for standard genome sequencing and annotation.</title>
        <authorList>
            <consortium name="The Broad Institute Genomics Platform"/>
            <consortium name="The Broad Institute Genome Sequencing Center for Infectious Disease"/>
            <person name="Wu L."/>
            <person name="Ma J."/>
        </authorList>
    </citation>
    <scope>NUCLEOTIDE SEQUENCE [LARGE SCALE GENOMIC DNA]</scope>
    <source>
        <strain evidence="1 2">JCM 13004</strain>
    </source>
</reference>
<comment type="caution">
    <text evidence="1">The sequence shown here is derived from an EMBL/GenBank/DDBJ whole genome shotgun (WGS) entry which is preliminary data.</text>
</comment>
<keyword evidence="2" id="KW-1185">Reference proteome</keyword>
<dbReference type="Proteomes" id="UP001500037">
    <property type="component" value="Unassembled WGS sequence"/>
</dbReference>
<accession>A0ABN1TDV7</accession>
<protein>
    <submittedName>
        <fullName evidence="1">Uncharacterized protein</fullName>
    </submittedName>
</protein>
<name>A0ABN1TDV7_9ACTN</name>
<organism evidence="1 2">
    <name type="scientific">Kitasatospora nipponensis</name>
    <dbReference type="NCBI Taxonomy" id="258049"/>
    <lineage>
        <taxon>Bacteria</taxon>
        <taxon>Bacillati</taxon>
        <taxon>Actinomycetota</taxon>
        <taxon>Actinomycetes</taxon>
        <taxon>Kitasatosporales</taxon>
        <taxon>Streptomycetaceae</taxon>
        <taxon>Kitasatospora</taxon>
    </lineage>
</organism>
<dbReference type="RefSeq" id="WP_344447356.1">
    <property type="nucleotide sequence ID" value="NZ_BAAALF010000600.1"/>
</dbReference>
<evidence type="ECO:0000313" key="2">
    <source>
        <dbReference type="Proteomes" id="UP001500037"/>
    </source>
</evidence>
<proteinExistence type="predicted"/>